<sequence length="107" mass="11879">MKGAVVDGMWWLTQGDTRIGELRQYAIDQPTFLCHFIPGPGWEGVRVLFESWAALHGPDPDGSRTTPAIKPIMDLGLTLVPEDEGQPMALFKECIVRIDGDIARVRC</sequence>
<reference evidence="1 2" key="1">
    <citation type="submission" date="2017-09" db="EMBL/GenBank/DDBJ databases">
        <authorList>
            <person name="Lee N."/>
            <person name="Cho B.-K."/>
        </authorList>
    </citation>
    <scope>NUCLEOTIDE SEQUENCE [LARGE SCALE GENOMIC DNA]</scope>
    <source>
        <strain evidence="1 2">ATCC 12853</strain>
    </source>
</reference>
<dbReference type="EMBL" id="CP023699">
    <property type="protein sequence ID" value="QEU97156.1"/>
    <property type="molecule type" value="Genomic_DNA"/>
</dbReference>
<dbReference type="AlphaFoldDB" id="A0A5J6GVY3"/>
<organism evidence="1 2">
    <name type="scientific">Streptomyces kanamyceticus</name>
    <dbReference type="NCBI Taxonomy" id="1967"/>
    <lineage>
        <taxon>Bacteria</taxon>
        <taxon>Bacillati</taxon>
        <taxon>Actinomycetota</taxon>
        <taxon>Actinomycetes</taxon>
        <taxon>Kitasatosporales</taxon>
        <taxon>Streptomycetaceae</taxon>
        <taxon>Streptomyces</taxon>
    </lineage>
</organism>
<name>A0A5J6GVY3_STRKN</name>
<protein>
    <submittedName>
        <fullName evidence="1">Uncharacterized protein</fullName>
    </submittedName>
</protein>
<accession>A0A5J6GVY3</accession>
<gene>
    <name evidence="1" type="ORF">CP970_07455</name>
</gene>
<proteinExistence type="predicted"/>
<evidence type="ECO:0000313" key="2">
    <source>
        <dbReference type="Proteomes" id="UP000325529"/>
    </source>
</evidence>
<dbReference type="OrthoDB" id="3699147at2"/>
<evidence type="ECO:0000313" key="1">
    <source>
        <dbReference type="EMBL" id="QEU97156.1"/>
    </source>
</evidence>
<dbReference type="Proteomes" id="UP000325529">
    <property type="component" value="Chromosome"/>
</dbReference>
<dbReference type="KEGG" id="ska:CP970_07455"/>
<keyword evidence="2" id="KW-1185">Reference proteome</keyword>